<keyword evidence="4 11" id="KW-1133">Transmembrane helix</keyword>
<evidence type="ECO:0000256" key="6">
    <source>
        <dbReference type="ARBA" id="ARBA00023125"/>
    </source>
</evidence>
<dbReference type="FunFam" id="2.170.150.80:FF:000002">
    <property type="entry name" value="Nac domain-containing protein 86"/>
    <property type="match status" value="1"/>
</dbReference>
<evidence type="ECO:0000256" key="9">
    <source>
        <dbReference type="ARBA" id="ARBA00023163"/>
    </source>
</evidence>
<evidence type="ECO:0000256" key="4">
    <source>
        <dbReference type="ARBA" id="ARBA00022989"/>
    </source>
</evidence>
<dbReference type="GO" id="GO:0000976">
    <property type="term" value="F:transcription cis-regulatory region binding"/>
    <property type="evidence" value="ECO:0007669"/>
    <property type="project" value="UniProtKB-ARBA"/>
</dbReference>
<reference evidence="13 14" key="1">
    <citation type="submission" date="2020-04" db="EMBL/GenBank/DDBJ databases">
        <title>Plant Genome Project.</title>
        <authorList>
            <person name="Zhang R.-G."/>
        </authorList>
    </citation>
    <scope>NUCLEOTIDE SEQUENCE [LARGE SCALE GENOMIC DNA]</scope>
    <source>
        <strain evidence="13">YNK0</strain>
        <tissue evidence="13">Leaf</tissue>
    </source>
</reference>
<sequence>MAVLSLESYPLGFRFRPTDQELVNHYLRSKINGKDSDVQVIPEVDICKWEPWDLPGLSLIKSDDPEWFFFCPRDWKYTKGHRSNRATQAGYWKATGKDREIKSRPSGMNLIGMKKTLVFYRGRAPNGERSNWIMHEYRATEKELDGTEAGQVHNALIALVALFFYLLNFYPLWIRVVGSDFQRIGLWSEARGAFVLCRLFKKPEENTEISICDEVEPTGLSPTASKSSLDSTPSKLALVHATTASDMQVGKQPAGIDLWLADKFDNMTSDTVPIEILCNSFIASDVEDQTEELTATEETKAKARLFRFLQQVDQQLEEDLKLFYEPSFEPLDYMVLSPQPSQMQMELGPSRMDSLFANDFGNPNGVQFQDGKSEDDVSITEFLNAVLNNQDEYSCEESTSQQNSVVDSETIECGRTYMSMAGPWRKDSESSSDRDTEVVQAQVRRKPCIIKLFCRFQTLKFEPSAPTAQTTISCRIHMALEPLRPFDIVYDPEVEVPRYNEHVDMKDSFMMKTARGSYRNQPIYDGEYQRGNMSLLQNDSVRLDASSVMDPVDDIFIEESSSEKNSGNNSGLVGTGIKIRTRQPQNHLTSHSFVTQGVAPRRILLQRELSCRSFYCGKVRQFSCSADDHEAKPVIEDGDATEHTSIPDEPQKNPLFVSDKNSKITQVPNTKLRLRLRRDGAMDSDRNGPSVSLEAPRTSRYSSFSPLLIVSGTLVTILLIIFIGFMEMP</sequence>
<accession>A0A835A3L7</accession>
<dbReference type="PROSITE" id="PS51005">
    <property type="entry name" value="NAC"/>
    <property type="match status" value="1"/>
</dbReference>
<evidence type="ECO:0000256" key="10">
    <source>
        <dbReference type="ARBA" id="ARBA00023242"/>
    </source>
</evidence>
<feature type="transmembrane region" description="Helical" evidence="11">
    <location>
        <begin position="707"/>
        <end position="726"/>
    </location>
</feature>
<evidence type="ECO:0000313" key="14">
    <source>
        <dbReference type="Proteomes" id="UP000655225"/>
    </source>
</evidence>
<protein>
    <recommendedName>
        <fullName evidence="12">NAC domain-containing protein</fullName>
    </recommendedName>
</protein>
<dbReference type="AlphaFoldDB" id="A0A835A3L7"/>
<name>A0A835A3L7_TETSI</name>
<feature type="transmembrane region" description="Helical" evidence="11">
    <location>
        <begin position="155"/>
        <end position="174"/>
    </location>
</feature>
<gene>
    <name evidence="13" type="ORF">HHK36_001405</name>
</gene>
<keyword evidence="7 11" id="KW-0472">Membrane</keyword>
<dbReference type="InterPro" id="IPR036093">
    <property type="entry name" value="NAC_dom_sf"/>
</dbReference>
<dbReference type="PANTHER" id="PTHR31744">
    <property type="entry name" value="PROTEIN CUP-SHAPED COTYLEDON 2-RELATED"/>
    <property type="match status" value="1"/>
</dbReference>
<keyword evidence="6" id="KW-0238">DNA-binding</keyword>
<evidence type="ECO:0000256" key="3">
    <source>
        <dbReference type="ARBA" id="ARBA00022692"/>
    </source>
</evidence>
<dbReference type="GO" id="GO:0016020">
    <property type="term" value="C:membrane"/>
    <property type="evidence" value="ECO:0007669"/>
    <property type="project" value="UniProtKB-SubCell"/>
</dbReference>
<proteinExistence type="predicted"/>
<dbReference type="Pfam" id="PF02365">
    <property type="entry name" value="NAM"/>
    <property type="match status" value="1"/>
</dbReference>
<dbReference type="SUPFAM" id="SSF101941">
    <property type="entry name" value="NAC domain"/>
    <property type="match status" value="1"/>
</dbReference>
<keyword evidence="14" id="KW-1185">Reference proteome</keyword>
<keyword evidence="5" id="KW-0805">Transcription regulation</keyword>
<evidence type="ECO:0000256" key="7">
    <source>
        <dbReference type="ARBA" id="ARBA00023136"/>
    </source>
</evidence>
<keyword evidence="3 11" id="KW-0812">Transmembrane</keyword>
<evidence type="ECO:0000256" key="11">
    <source>
        <dbReference type="SAM" id="Phobius"/>
    </source>
</evidence>
<keyword evidence="9" id="KW-0804">Transcription</keyword>
<comment type="caution">
    <text evidence="13">The sequence shown here is derived from an EMBL/GenBank/DDBJ whole genome shotgun (WGS) entry which is preliminary data.</text>
</comment>
<feature type="domain" description="NAC" evidence="12">
    <location>
        <begin position="9"/>
        <end position="202"/>
    </location>
</feature>
<dbReference type="OrthoDB" id="737278at2759"/>
<dbReference type="GO" id="GO:0006355">
    <property type="term" value="P:regulation of DNA-templated transcription"/>
    <property type="evidence" value="ECO:0007669"/>
    <property type="project" value="InterPro"/>
</dbReference>
<dbReference type="Gene3D" id="2.170.150.80">
    <property type="entry name" value="NAC domain"/>
    <property type="match status" value="1"/>
</dbReference>
<dbReference type="EMBL" id="JABCRI010000001">
    <property type="protein sequence ID" value="KAF8413422.1"/>
    <property type="molecule type" value="Genomic_DNA"/>
</dbReference>
<dbReference type="PANTHER" id="PTHR31744:SF216">
    <property type="entry name" value="NAC TRANSCRIPTION FACTOR"/>
    <property type="match status" value="1"/>
</dbReference>
<evidence type="ECO:0000259" key="12">
    <source>
        <dbReference type="PROSITE" id="PS51005"/>
    </source>
</evidence>
<evidence type="ECO:0000256" key="1">
    <source>
        <dbReference type="ARBA" id="ARBA00004123"/>
    </source>
</evidence>
<dbReference type="Proteomes" id="UP000655225">
    <property type="component" value="Unassembled WGS sequence"/>
</dbReference>
<dbReference type="InterPro" id="IPR003441">
    <property type="entry name" value="NAC-dom"/>
</dbReference>
<evidence type="ECO:0000256" key="2">
    <source>
        <dbReference type="ARBA" id="ARBA00004167"/>
    </source>
</evidence>
<keyword evidence="8" id="KW-0010">Activator</keyword>
<dbReference type="GO" id="GO:0005634">
    <property type="term" value="C:nucleus"/>
    <property type="evidence" value="ECO:0007669"/>
    <property type="project" value="UniProtKB-SubCell"/>
</dbReference>
<comment type="subcellular location">
    <subcellularLocation>
        <location evidence="2">Membrane</location>
        <topology evidence="2">Single-pass membrane protein</topology>
    </subcellularLocation>
    <subcellularLocation>
        <location evidence="1">Nucleus</location>
    </subcellularLocation>
</comment>
<organism evidence="13 14">
    <name type="scientific">Tetracentron sinense</name>
    <name type="common">Spur-leaf</name>
    <dbReference type="NCBI Taxonomy" id="13715"/>
    <lineage>
        <taxon>Eukaryota</taxon>
        <taxon>Viridiplantae</taxon>
        <taxon>Streptophyta</taxon>
        <taxon>Embryophyta</taxon>
        <taxon>Tracheophyta</taxon>
        <taxon>Spermatophyta</taxon>
        <taxon>Magnoliopsida</taxon>
        <taxon>Trochodendrales</taxon>
        <taxon>Trochodendraceae</taxon>
        <taxon>Tetracentron</taxon>
    </lineage>
</organism>
<evidence type="ECO:0000256" key="8">
    <source>
        <dbReference type="ARBA" id="ARBA00023159"/>
    </source>
</evidence>
<evidence type="ECO:0000256" key="5">
    <source>
        <dbReference type="ARBA" id="ARBA00023015"/>
    </source>
</evidence>
<keyword evidence="10" id="KW-0539">Nucleus</keyword>
<evidence type="ECO:0000313" key="13">
    <source>
        <dbReference type="EMBL" id="KAF8413422.1"/>
    </source>
</evidence>